<dbReference type="InterPro" id="IPR004919">
    <property type="entry name" value="GmrSD_N"/>
</dbReference>
<organism evidence="2 3">
    <name type="scientific">candidate division LCP-89 bacterium B3_LCP</name>
    <dbReference type="NCBI Taxonomy" id="2012998"/>
    <lineage>
        <taxon>Bacteria</taxon>
        <taxon>Pseudomonadati</taxon>
        <taxon>Bacteria division LCP-89</taxon>
    </lineage>
</organism>
<evidence type="ECO:0000313" key="2">
    <source>
        <dbReference type="EMBL" id="TKJ40362.1"/>
    </source>
</evidence>
<feature type="domain" description="GmrSD restriction endonucleases N-terminal" evidence="1">
    <location>
        <begin position="7"/>
        <end position="214"/>
    </location>
</feature>
<accession>A0A532UZP1</accession>
<dbReference type="Pfam" id="PF03235">
    <property type="entry name" value="GmrSD_N"/>
    <property type="match status" value="1"/>
</dbReference>
<dbReference type="Proteomes" id="UP000319619">
    <property type="component" value="Unassembled WGS sequence"/>
</dbReference>
<comment type="caution">
    <text evidence="2">The sequence shown here is derived from an EMBL/GenBank/DDBJ whole genome shotgun (WGS) entry which is preliminary data.</text>
</comment>
<dbReference type="PANTHER" id="PTHR37292:SF2">
    <property type="entry name" value="DUF262 DOMAIN-CONTAINING PROTEIN"/>
    <property type="match status" value="1"/>
</dbReference>
<evidence type="ECO:0000259" key="1">
    <source>
        <dbReference type="Pfam" id="PF03235"/>
    </source>
</evidence>
<sequence>MSEPLTIRKLIERITSGDIRIPAFQRDFVWDSDQVAFLLDSIYKGFPIGTIILWKTDNRLSTEKNLDRFKLPEPQKDYPVNYVLDGQQRITSLFSVFQTDLSPNNDPWIDIYFDMLAEENIQESLFLPIEEDMVDKDRHFPVNVLFDTVRYREATENLEVEFVRAIDKLQEKFKEYLIPNEIFESDNRNNVAIVFERINRAGTELDMFQLLSAWSWSDDFDLTEKFADLQDEIIEHGFDDLCNNRDLQLRICSGIIKGETTPSKILELQGEDIRNEFDSIRKGIIGAIDFLIRELNVKNYKLLPFPGTLVPLSVFFATDRPEGSTYTDIQKDTIITWFWRTTFTRRFSAGVNEKQAVDIQEMKKLKDNEHYKFKYPSGEIKIDFKTSNFSVSNANSKALILLLSSLNPFSFFSGARIDLDNVLQKVNKNEFHHIFPKKHLESLGIGKKETNVLANICFLTRGDNNKIKDKAPSEYVEEITSNKAEEYLRRALIPQDLSSLNYTSFLDERSTLLNRKALDLMEIN</sequence>
<dbReference type="EMBL" id="NJBN01000005">
    <property type="protein sequence ID" value="TKJ40362.1"/>
    <property type="molecule type" value="Genomic_DNA"/>
</dbReference>
<evidence type="ECO:0000313" key="3">
    <source>
        <dbReference type="Proteomes" id="UP000319619"/>
    </source>
</evidence>
<name>A0A532UZP1_UNCL8</name>
<dbReference type="AlphaFoldDB" id="A0A532UZP1"/>
<proteinExistence type="predicted"/>
<reference evidence="2 3" key="1">
    <citation type="submission" date="2017-06" db="EMBL/GenBank/DDBJ databases">
        <title>Novel microbial phyla capable of carbon fixation and sulfur reduction in deep-sea sediments.</title>
        <authorList>
            <person name="Huang J."/>
            <person name="Baker B."/>
            <person name="Wang Y."/>
        </authorList>
    </citation>
    <scope>NUCLEOTIDE SEQUENCE [LARGE SCALE GENOMIC DNA]</scope>
    <source>
        <strain evidence="2">B3_LCP</strain>
    </source>
</reference>
<protein>
    <recommendedName>
        <fullName evidence="1">GmrSD restriction endonucleases N-terminal domain-containing protein</fullName>
    </recommendedName>
</protein>
<gene>
    <name evidence="2" type="ORF">CEE37_08525</name>
</gene>
<dbReference type="PANTHER" id="PTHR37292">
    <property type="entry name" value="VNG6097C"/>
    <property type="match status" value="1"/>
</dbReference>